<dbReference type="EMBL" id="GBXM01024512">
    <property type="protein sequence ID" value="JAH84065.1"/>
    <property type="molecule type" value="Transcribed_RNA"/>
</dbReference>
<reference evidence="1" key="2">
    <citation type="journal article" date="2015" name="Fish Shellfish Immunol.">
        <title>Early steps in the European eel (Anguilla anguilla)-Vibrio vulnificus interaction in the gills: Role of the RtxA13 toxin.</title>
        <authorList>
            <person name="Callol A."/>
            <person name="Pajuelo D."/>
            <person name="Ebbesson L."/>
            <person name="Teles M."/>
            <person name="MacKenzie S."/>
            <person name="Amaro C."/>
        </authorList>
    </citation>
    <scope>NUCLEOTIDE SEQUENCE</scope>
</reference>
<sequence length="11" mass="1187">MGTSIIVCFLC</sequence>
<evidence type="ECO:0000313" key="1">
    <source>
        <dbReference type="EMBL" id="JAH84065.1"/>
    </source>
</evidence>
<reference evidence="1" key="1">
    <citation type="submission" date="2014-11" db="EMBL/GenBank/DDBJ databases">
        <authorList>
            <person name="Amaro Gonzalez C."/>
        </authorList>
    </citation>
    <scope>NUCLEOTIDE SEQUENCE</scope>
</reference>
<organism evidence="1">
    <name type="scientific">Anguilla anguilla</name>
    <name type="common">European freshwater eel</name>
    <name type="synonym">Muraena anguilla</name>
    <dbReference type="NCBI Taxonomy" id="7936"/>
    <lineage>
        <taxon>Eukaryota</taxon>
        <taxon>Metazoa</taxon>
        <taxon>Chordata</taxon>
        <taxon>Craniata</taxon>
        <taxon>Vertebrata</taxon>
        <taxon>Euteleostomi</taxon>
        <taxon>Actinopterygii</taxon>
        <taxon>Neopterygii</taxon>
        <taxon>Teleostei</taxon>
        <taxon>Anguilliformes</taxon>
        <taxon>Anguillidae</taxon>
        <taxon>Anguilla</taxon>
    </lineage>
</organism>
<protein>
    <submittedName>
        <fullName evidence="1">Uncharacterized protein</fullName>
    </submittedName>
</protein>
<name>A0A0E9W3A7_ANGAN</name>
<accession>A0A0E9W3A7</accession>
<proteinExistence type="predicted"/>